<protein>
    <recommendedName>
        <fullName evidence="5">Flavin-containing monooxygenase</fullName>
        <ecNumber evidence="5">1.-.-.-</ecNumber>
    </recommendedName>
</protein>
<dbReference type="GO" id="GO:0004499">
    <property type="term" value="F:N,N-dimethylaniline monooxygenase activity"/>
    <property type="evidence" value="ECO:0007669"/>
    <property type="project" value="InterPro"/>
</dbReference>
<keyword evidence="3 5" id="KW-0274">FAD</keyword>
<comment type="similarity">
    <text evidence="1 5">Belongs to the FMO family.</text>
</comment>
<dbReference type="CDD" id="cd02440">
    <property type="entry name" value="AdoMet_MTases"/>
    <property type="match status" value="1"/>
</dbReference>
<evidence type="ECO:0000256" key="3">
    <source>
        <dbReference type="ARBA" id="ARBA00022827"/>
    </source>
</evidence>
<keyword evidence="5" id="KW-0503">Monooxygenase</keyword>
<dbReference type="InterPro" id="IPR050346">
    <property type="entry name" value="FMO-like"/>
</dbReference>
<dbReference type="PROSITE" id="PS51257">
    <property type="entry name" value="PROKAR_LIPOPROTEIN"/>
    <property type="match status" value="1"/>
</dbReference>
<evidence type="ECO:0000259" key="6">
    <source>
        <dbReference type="Pfam" id="PF08241"/>
    </source>
</evidence>
<accession>A0A218WKG8</accession>
<dbReference type="InterPro" id="IPR020946">
    <property type="entry name" value="Flavin_mOase-like"/>
</dbReference>
<dbReference type="GO" id="GO:0008757">
    <property type="term" value="F:S-adenosylmethionine-dependent methyltransferase activity"/>
    <property type="evidence" value="ECO:0007669"/>
    <property type="project" value="InterPro"/>
</dbReference>
<dbReference type="SUPFAM" id="SSF53335">
    <property type="entry name" value="S-adenosyl-L-methionine-dependent methyltransferases"/>
    <property type="match status" value="1"/>
</dbReference>
<sequence length="773" mass="86556">MGRRVVIVGAGISGLLACKYTIEKGFNPVVFEAKSSIEEVCLEHTKQPSELENSRQDLRFSDFDWPSPSGGEDGVPVHTEVFEYVNAYARNFGLLPHIRLNCQVTGIRYVGETEWEMEMWDRWGGTGTAFGSSGNWHVSVHNKETDSIEVHQAEFVILCIGRFTGLPDIPELSPGQSIERFRGKVLESMEYSALDNLEAAELIKRKLITVIGSGKSAVDIAAECADTNGAVYPCTMIQLTPHWVLPGDSLWGAHMGYLYSNRFAELLVHQPGESSLHSLLATLFLPLGWGITKFTESYLRWKLPLGKYGMIPDHSFLQDVSSGSIFSLPEDFYDKVEKGNIILKRSRGFGFAEEGVILEREDRPIRTDLAILATSYKADRKLINIFESPILQKYIAHSPTSVIPLFRQTIHPRIPCLAVIGHAESMSSLPLFEIRCQWLAQFLDGKFELPSIKEMEKDVNAWEGHMKQYPGRKFWMSRGGEITTEQNRTPNTEIFSCPICYKPLTRKGLPGLNLRAIYWSAFECQICNKTYSSKDNYLDLTIVAGLKKYSEIKPPWTELFRFPLVSFLYERGWRQNFKRGGFPGPDEEFEMAQRYFRPAEGGLLVDVSCGSGLFSRRFAKSGTYSGVIALDFSENMLRQCYDFIKSDSAAMDANLALVRADVARLPFASGSVDAVHAGAALHCWPSPSNANSPASNSAILLKTIKILNLRQSVSTKGGDTDLISSEQMRKRSSEQRLYFTGTVVVDMVRAAILGRRRAILLSFQQKLGAGQLI</sequence>
<dbReference type="Proteomes" id="UP000197138">
    <property type="component" value="Unassembled WGS sequence"/>
</dbReference>
<keyword evidence="2 5" id="KW-0285">Flavoprotein</keyword>
<evidence type="ECO:0000313" key="8">
    <source>
        <dbReference type="Proteomes" id="UP000197138"/>
    </source>
</evidence>
<keyword evidence="4 5" id="KW-0560">Oxidoreductase</keyword>
<dbReference type="InterPro" id="IPR029063">
    <property type="entry name" value="SAM-dependent_MTases_sf"/>
</dbReference>
<evidence type="ECO:0000313" key="7">
    <source>
        <dbReference type="EMBL" id="OWM72860.1"/>
    </source>
</evidence>
<evidence type="ECO:0000256" key="5">
    <source>
        <dbReference type="RuleBase" id="RU361177"/>
    </source>
</evidence>
<dbReference type="Gene3D" id="3.40.50.150">
    <property type="entry name" value="Vaccinia Virus protein VP39"/>
    <property type="match status" value="1"/>
</dbReference>
<dbReference type="AlphaFoldDB" id="A0A218WKG8"/>
<dbReference type="EC" id="1.-.-.-" evidence="5"/>
<evidence type="ECO:0000256" key="2">
    <source>
        <dbReference type="ARBA" id="ARBA00022630"/>
    </source>
</evidence>
<dbReference type="Pfam" id="PF08241">
    <property type="entry name" value="Methyltransf_11"/>
    <property type="match status" value="1"/>
</dbReference>
<gene>
    <name evidence="7" type="ORF">CDL15_Pgr021166</name>
</gene>
<evidence type="ECO:0000256" key="4">
    <source>
        <dbReference type="ARBA" id="ARBA00023002"/>
    </source>
</evidence>
<evidence type="ECO:0000256" key="1">
    <source>
        <dbReference type="ARBA" id="ARBA00009183"/>
    </source>
</evidence>
<comment type="caution">
    <text evidence="7">The sequence shown here is derived from an EMBL/GenBank/DDBJ whole genome shotgun (WGS) entry which is preliminary data.</text>
</comment>
<name>A0A218WKG8_PUNGR</name>
<dbReference type="Gene3D" id="3.50.50.60">
    <property type="entry name" value="FAD/NAD(P)-binding domain"/>
    <property type="match status" value="2"/>
</dbReference>
<feature type="domain" description="Methyltransferase type 11" evidence="6">
    <location>
        <begin position="605"/>
        <end position="690"/>
    </location>
</feature>
<reference evidence="8" key="1">
    <citation type="journal article" date="2017" name="Plant J.">
        <title>The pomegranate (Punica granatum L.) genome and the genomics of punicalagin biosynthesis.</title>
        <authorList>
            <person name="Qin G."/>
            <person name="Xu C."/>
            <person name="Ming R."/>
            <person name="Tang H."/>
            <person name="Guyot R."/>
            <person name="Kramer E.M."/>
            <person name="Hu Y."/>
            <person name="Yi X."/>
            <person name="Qi Y."/>
            <person name="Xu X."/>
            <person name="Gao Z."/>
            <person name="Pan H."/>
            <person name="Jian J."/>
            <person name="Tian Y."/>
            <person name="Yue Z."/>
            <person name="Xu Y."/>
        </authorList>
    </citation>
    <scope>NUCLEOTIDE SEQUENCE [LARGE SCALE GENOMIC DNA]</scope>
    <source>
        <strain evidence="8">cv. Dabenzi</strain>
    </source>
</reference>
<dbReference type="GO" id="GO:0050661">
    <property type="term" value="F:NADP binding"/>
    <property type="evidence" value="ECO:0007669"/>
    <property type="project" value="InterPro"/>
</dbReference>
<dbReference type="GO" id="GO:0050660">
    <property type="term" value="F:flavin adenine dinucleotide binding"/>
    <property type="evidence" value="ECO:0007669"/>
    <property type="project" value="InterPro"/>
</dbReference>
<dbReference type="InterPro" id="IPR036188">
    <property type="entry name" value="FAD/NAD-bd_sf"/>
</dbReference>
<proteinExistence type="inferred from homology"/>
<organism evidence="7 8">
    <name type="scientific">Punica granatum</name>
    <name type="common">Pomegranate</name>
    <dbReference type="NCBI Taxonomy" id="22663"/>
    <lineage>
        <taxon>Eukaryota</taxon>
        <taxon>Viridiplantae</taxon>
        <taxon>Streptophyta</taxon>
        <taxon>Embryophyta</taxon>
        <taxon>Tracheophyta</taxon>
        <taxon>Spermatophyta</taxon>
        <taxon>Magnoliopsida</taxon>
        <taxon>eudicotyledons</taxon>
        <taxon>Gunneridae</taxon>
        <taxon>Pentapetalae</taxon>
        <taxon>rosids</taxon>
        <taxon>malvids</taxon>
        <taxon>Myrtales</taxon>
        <taxon>Lythraceae</taxon>
        <taxon>Punica</taxon>
    </lineage>
</organism>
<dbReference type="SUPFAM" id="SSF51905">
    <property type="entry name" value="FAD/NAD(P)-binding domain"/>
    <property type="match status" value="2"/>
</dbReference>
<dbReference type="EMBL" id="MTKT01003978">
    <property type="protein sequence ID" value="OWM72860.1"/>
    <property type="molecule type" value="Genomic_DNA"/>
</dbReference>
<dbReference type="InterPro" id="IPR013216">
    <property type="entry name" value="Methyltransf_11"/>
</dbReference>
<dbReference type="PANTHER" id="PTHR23023">
    <property type="entry name" value="DIMETHYLANILINE MONOOXYGENASE"/>
    <property type="match status" value="1"/>
</dbReference>
<dbReference type="Pfam" id="PF00743">
    <property type="entry name" value="FMO-like"/>
    <property type="match status" value="1"/>
</dbReference>
<comment type="cofactor">
    <cofactor evidence="5">
        <name>FAD</name>
        <dbReference type="ChEBI" id="CHEBI:57692"/>
    </cofactor>
</comment>